<dbReference type="InterPro" id="IPR045384">
    <property type="entry name" value="DUF6527"/>
</dbReference>
<name>A0A1G7L453_9SPHI</name>
<dbReference type="Pfam" id="PF20137">
    <property type="entry name" value="BubE"/>
    <property type="match status" value="1"/>
</dbReference>
<dbReference type="STRING" id="1391627.SAMN05216464_11831"/>
<protein>
    <submittedName>
        <fullName evidence="1">Uncharacterized protein</fullName>
    </submittedName>
</protein>
<dbReference type="AlphaFoldDB" id="A0A1G7L453"/>
<dbReference type="OrthoDB" id="3788717at2"/>
<accession>A0A1G7L453</accession>
<reference evidence="1 2" key="1">
    <citation type="submission" date="2016-10" db="EMBL/GenBank/DDBJ databases">
        <authorList>
            <person name="de Groot N.N."/>
        </authorList>
    </citation>
    <scope>NUCLEOTIDE SEQUENCE [LARGE SCALE GENOMIC DNA]</scope>
    <source>
        <strain evidence="1 2">47C3B</strain>
    </source>
</reference>
<sequence>MKTMKLNFVELMPKEIEDGVLYISMEYATAIHRCACGCGSKVVTPLSPKDWKLNFNGESISLSPSIGNWNFDCKSHYWIVNNNIKWDVSWSDEITATKPIFNKLKDKSTHKRKQRISLSSLLRKLVTFHF</sequence>
<organism evidence="1 2">
    <name type="scientific">Mucilaginibacter pineti</name>
    <dbReference type="NCBI Taxonomy" id="1391627"/>
    <lineage>
        <taxon>Bacteria</taxon>
        <taxon>Pseudomonadati</taxon>
        <taxon>Bacteroidota</taxon>
        <taxon>Sphingobacteriia</taxon>
        <taxon>Sphingobacteriales</taxon>
        <taxon>Sphingobacteriaceae</taxon>
        <taxon>Mucilaginibacter</taxon>
    </lineage>
</organism>
<dbReference type="EMBL" id="FNAI01000018">
    <property type="protein sequence ID" value="SDF44278.1"/>
    <property type="molecule type" value="Genomic_DNA"/>
</dbReference>
<evidence type="ECO:0000313" key="2">
    <source>
        <dbReference type="Proteomes" id="UP000199072"/>
    </source>
</evidence>
<keyword evidence="2" id="KW-1185">Reference proteome</keyword>
<dbReference type="Proteomes" id="UP000199072">
    <property type="component" value="Unassembled WGS sequence"/>
</dbReference>
<evidence type="ECO:0000313" key="1">
    <source>
        <dbReference type="EMBL" id="SDF44278.1"/>
    </source>
</evidence>
<proteinExistence type="predicted"/>
<gene>
    <name evidence="1" type="ORF">SAMN05216464_11831</name>
</gene>